<keyword evidence="5" id="KW-0808">Transferase</keyword>
<organism evidence="15 16">
    <name type="scientific">Cohaesibacter marisflavi</name>
    <dbReference type="NCBI Taxonomy" id="655353"/>
    <lineage>
        <taxon>Bacteria</taxon>
        <taxon>Pseudomonadati</taxon>
        <taxon>Pseudomonadota</taxon>
        <taxon>Alphaproteobacteria</taxon>
        <taxon>Hyphomicrobiales</taxon>
        <taxon>Cohaesibacteraceae</taxon>
    </lineage>
</organism>
<keyword evidence="12 13" id="KW-0472">Membrane</keyword>
<evidence type="ECO:0000256" key="2">
    <source>
        <dbReference type="ARBA" id="ARBA00009670"/>
    </source>
</evidence>
<dbReference type="GO" id="GO:0004672">
    <property type="term" value="F:protein kinase activity"/>
    <property type="evidence" value="ECO:0007669"/>
    <property type="project" value="InterPro"/>
</dbReference>
<evidence type="ECO:0000313" key="16">
    <source>
        <dbReference type="Proteomes" id="UP000199236"/>
    </source>
</evidence>
<evidence type="ECO:0000256" key="6">
    <source>
        <dbReference type="ARBA" id="ARBA00022688"/>
    </source>
</evidence>
<keyword evidence="16" id="KW-1185">Reference proteome</keyword>
<dbReference type="InterPro" id="IPR050154">
    <property type="entry name" value="UbiB_kinase"/>
</dbReference>
<dbReference type="EMBL" id="FOVR01000005">
    <property type="protein sequence ID" value="SFO38562.1"/>
    <property type="molecule type" value="Genomic_DNA"/>
</dbReference>
<evidence type="ECO:0000256" key="7">
    <source>
        <dbReference type="ARBA" id="ARBA00022692"/>
    </source>
</evidence>
<comment type="pathway">
    <text evidence="1">Cofactor biosynthesis; ubiquinone biosynthesis [regulation].</text>
</comment>
<evidence type="ECO:0000256" key="12">
    <source>
        <dbReference type="ARBA" id="ARBA00023136"/>
    </source>
</evidence>
<feature type="transmembrane region" description="Helical" evidence="13">
    <location>
        <begin position="510"/>
        <end position="527"/>
    </location>
</feature>
<evidence type="ECO:0000259" key="14">
    <source>
        <dbReference type="PROSITE" id="PS50011"/>
    </source>
</evidence>
<dbReference type="AlphaFoldDB" id="A0A1I5GRF1"/>
<evidence type="ECO:0000256" key="8">
    <source>
        <dbReference type="ARBA" id="ARBA00022741"/>
    </source>
</evidence>
<name>A0A1I5GRF1_9HYPH</name>
<dbReference type="UniPathway" id="UPA00232"/>
<dbReference type="PANTHER" id="PTHR10566:SF113">
    <property type="entry name" value="PROTEIN ACTIVITY OF BC1 COMPLEX KINASE 7, CHLOROPLASTIC"/>
    <property type="match status" value="1"/>
</dbReference>
<accession>A0A1I5GRF1</accession>
<reference evidence="15 16" key="1">
    <citation type="submission" date="2016-10" db="EMBL/GenBank/DDBJ databases">
        <authorList>
            <person name="de Groot N.N."/>
        </authorList>
    </citation>
    <scope>NUCLEOTIDE SEQUENCE [LARGE SCALE GENOMIC DNA]</scope>
    <source>
        <strain evidence="15 16">CGMCC 1.9157</strain>
    </source>
</reference>
<evidence type="ECO:0000256" key="1">
    <source>
        <dbReference type="ARBA" id="ARBA00005020"/>
    </source>
</evidence>
<dbReference type="SUPFAM" id="SSF56112">
    <property type="entry name" value="Protein kinase-like (PK-like)"/>
    <property type="match status" value="1"/>
</dbReference>
<keyword evidence="9" id="KW-0418">Kinase</keyword>
<evidence type="ECO:0000256" key="5">
    <source>
        <dbReference type="ARBA" id="ARBA00022679"/>
    </source>
</evidence>
<dbReference type="InterPro" id="IPR045308">
    <property type="entry name" value="UbiB_bact"/>
</dbReference>
<feature type="domain" description="Protein kinase" evidence="14">
    <location>
        <begin position="126"/>
        <end position="528"/>
    </location>
</feature>
<comment type="similarity">
    <text evidence="2">Belongs to the protein kinase superfamily. ADCK protein kinase family.</text>
</comment>
<evidence type="ECO:0000256" key="9">
    <source>
        <dbReference type="ARBA" id="ARBA00022777"/>
    </source>
</evidence>
<dbReference type="Pfam" id="PF03109">
    <property type="entry name" value="ABC1"/>
    <property type="match status" value="1"/>
</dbReference>
<dbReference type="GO" id="GO:0006744">
    <property type="term" value="P:ubiquinone biosynthetic process"/>
    <property type="evidence" value="ECO:0007669"/>
    <property type="project" value="UniProtKB-UniPathway"/>
</dbReference>
<evidence type="ECO:0000256" key="10">
    <source>
        <dbReference type="ARBA" id="ARBA00022840"/>
    </source>
</evidence>
<protein>
    <submittedName>
        <fullName evidence="15">2-octaprenylphenol hydroxylase</fullName>
    </submittedName>
</protein>
<evidence type="ECO:0000256" key="4">
    <source>
        <dbReference type="ARBA" id="ARBA00022519"/>
    </source>
</evidence>
<gene>
    <name evidence="15" type="ORF">SAMN04488056_105135</name>
</gene>
<evidence type="ECO:0000256" key="11">
    <source>
        <dbReference type="ARBA" id="ARBA00022989"/>
    </source>
</evidence>
<dbReference type="STRING" id="655353.SAMN04488056_105135"/>
<keyword evidence="6" id="KW-0831">Ubiquinone biosynthesis</keyword>
<dbReference type="PROSITE" id="PS50011">
    <property type="entry name" value="PROTEIN_KINASE_DOM"/>
    <property type="match status" value="1"/>
</dbReference>
<sequence length="528" mass="58014">MIGASSALLRLVHTGYILAREGVFSIVEPPADLPTAPRVALAFLKLFERKNASARNKGERLSAALNRLGPSYVKMGQFLATRPDLVGPELAEALTTLQDRVPAFSMQEARKAVEDALGKPVEALFESFSEPIAAASIAQVHKASFVDASGERQDVAVKILRPKIAQRFQDDLAGFYLAARLIEAVHAPSRRLKPVGVVDTLAQSIRLEMDFRLEAAAMSEMGENCAEDDDFRVPTIYWAKSEKSVMTMEWIDGIKLNDLEALKASGHDLSALGRTVIQSFLRHALRDGFFHADMHPGNLFLGSDGKLVAVDFGIMGRLGMKEQRFLAEILYGFIKRDYRRVSLVHFEAGYVPSTQDVDTFAQALRSIGEPIHGRDSAEISMAGLLQQLFEFTELFGMATRTELILLQKTMVVAEGVARMLDDSLNLWNTSEPVVKSWMEKNLGPVAKAKEMAEGLSVLGTLSAQLPEMVRRAERLSSSFDEMGRDGLRLDAETVAAIGQAEARKGRTGRLALWVIAIALAAIAIRIWS</sequence>
<dbReference type="InterPro" id="IPR000719">
    <property type="entry name" value="Prot_kinase_dom"/>
</dbReference>
<evidence type="ECO:0000256" key="3">
    <source>
        <dbReference type="ARBA" id="ARBA00022475"/>
    </source>
</evidence>
<dbReference type="Gene3D" id="1.10.510.10">
    <property type="entry name" value="Transferase(Phosphotransferase) domain 1"/>
    <property type="match status" value="1"/>
</dbReference>
<keyword evidence="4" id="KW-0997">Cell inner membrane</keyword>
<evidence type="ECO:0000256" key="13">
    <source>
        <dbReference type="SAM" id="Phobius"/>
    </source>
</evidence>
<keyword evidence="10" id="KW-0067">ATP-binding</keyword>
<keyword evidence="8" id="KW-0547">Nucleotide-binding</keyword>
<evidence type="ECO:0000313" key="15">
    <source>
        <dbReference type="EMBL" id="SFO38562.1"/>
    </source>
</evidence>
<dbReference type="RefSeq" id="WP_090072451.1">
    <property type="nucleotide sequence ID" value="NZ_FOVR01000005.1"/>
</dbReference>
<keyword evidence="11 13" id="KW-1133">Transmembrane helix</keyword>
<dbReference type="OrthoDB" id="9795390at2"/>
<dbReference type="InterPro" id="IPR004147">
    <property type="entry name" value="ABC1_dom"/>
</dbReference>
<keyword evidence="3" id="KW-1003">Cell membrane</keyword>
<dbReference type="GO" id="GO:0005524">
    <property type="term" value="F:ATP binding"/>
    <property type="evidence" value="ECO:0007669"/>
    <property type="project" value="UniProtKB-KW"/>
</dbReference>
<dbReference type="NCBIfam" id="TIGR01982">
    <property type="entry name" value="UbiB"/>
    <property type="match status" value="1"/>
</dbReference>
<proteinExistence type="inferred from homology"/>
<dbReference type="PANTHER" id="PTHR10566">
    <property type="entry name" value="CHAPERONE-ACTIVITY OF BC1 COMPLEX CABC1 -RELATED"/>
    <property type="match status" value="1"/>
</dbReference>
<dbReference type="CDD" id="cd13972">
    <property type="entry name" value="UbiB"/>
    <property type="match status" value="1"/>
</dbReference>
<keyword evidence="7 13" id="KW-0812">Transmembrane</keyword>
<dbReference type="InterPro" id="IPR010232">
    <property type="entry name" value="UbiB"/>
</dbReference>
<dbReference type="Proteomes" id="UP000199236">
    <property type="component" value="Unassembled WGS sequence"/>
</dbReference>
<dbReference type="InterPro" id="IPR011009">
    <property type="entry name" value="Kinase-like_dom_sf"/>
</dbReference>